<dbReference type="Pfam" id="PF00156">
    <property type="entry name" value="Pribosyltran"/>
    <property type="match status" value="1"/>
</dbReference>
<proteinExistence type="predicted"/>
<accession>A0A3B0ZWF1</accession>
<feature type="domain" description="Phosphoribosyltransferase" evidence="1">
    <location>
        <begin position="18"/>
        <end position="166"/>
    </location>
</feature>
<dbReference type="GO" id="GO:0032264">
    <property type="term" value="P:IMP salvage"/>
    <property type="evidence" value="ECO:0007669"/>
    <property type="project" value="TreeGrafter"/>
</dbReference>
<gene>
    <name evidence="2" type="ORF">MNBD_GAMMA22-782</name>
</gene>
<dbReference type="GO" id="GO:0046100">
    <property type="term" value="P:hypoxanthine metabolic process"/>
    <property type="evidence" value="ECO:0007669"/>
    <property type="project" value="TreeGrafter"/>
</dbReference>
<dbReference type="Gene3D" id="3.40.50.2020">
    <property type="match status" value="1"/>
</dbReference>
<dbReference type="PANTHER" id="PTHR43340">
    <property type="entry name" value="HYPOXANTHINE-GUANINE PHOSPHORIBOSYLTRANSFERASE"/>
    <property type="match status" value="1"/>
</dbReference>
<dbReference type="InterPro" id="IPR029057">
    <property type="entry name" value="PRTase-like"/>
</dbReference>
<evidence type="ECO:0000259" key="1">
    <source>
        <dbReference type="Pfam" id="PF00156"/>
    </source>
</evidence>
<keyword evidence="2" id="KW-0808">Transferase</keyword>
<dbReference type="EMBL" id="UOFS01000013">
    <property type="protein sequence ID" value="VAW93560.1"/>
    <property type="molecule type" value="Genomic_DNA"/>
</dbReference>
<dbReference type="NCBIfam" id="NF006605">
    <property type="entry name" value="PRK09162.1"/>
    <property type="match status" value="1"/>
</dbReference>
<dbReference type="GO" id="GO:0000287">
    <property type="term" value="F:magnesium ion binding"/>
    <property type="evidence" value="ECO:0007669"/>
    <property type="project" value="TreeGrafter"/>
</dbReference>
<dbReference type="InterPro" id="IPR000836">
    <property type="entry name" value="PRTase_dom"/>
</dbReference>
<dbReference type="CDD" id="cd06223">
    <property type="entry name" value="PRTases_typeI"/>
    <property type="match status" value="1"/>
</dbReference>
<protein>
    <submittedName>
        <fullName evidence="2">Hypoxanthine-guanine phosphoribosyltransferase</fullName>
        <ecNumber evidence="2">2.4.2.8</ecNumber>
    </submittedName>
</protein>
<keyword evidence="2" id="KW-0328">Glycosyltransferase</keyword>
<evidence type="ECO:0000313" key="2">
    <source>
        <dbReference type="EMBL" id="VAW93560.1"/>
    </source>
</evidence>
<dbReference type="AlphaFoldDB" id="A0A3B0ZWF1"/>
<sequence length="182" mass="20583">MQTSIDPVKVLKEADCLFNKSEVELALDKMAASIEQNFKNKNPIVLCVLTGAIIPMGHLLTRLNFPLQIDYIHATRYKNGIAGGDIQWLAEPIRDIRDRDVLLIDDILDEGKTLKAIIEYCRTKNAKSIKTAVLVNKLHDRKENIKADFVGLDVEDRYLFGCGMDYKSYLRNILGIYAVKGL</sequence>
<reference evidence="2" key="1">
    <citation type="submission" date="2018-06" db="EMBL/GenBank/DDBJ databases">
        <authorList>
            <person name="Zhirakovskaya E."/>
        </authorList>
    </citation>
    <scope>NUCLEOTIDE SEQUENCE</scope>
</reference>
<dbReference type="InterPro" id="IPR050408">
    <property type="entry name" value="HGPRT"/>
</dbReference>
<dbReference type="GO" id="GO:0005829">
    <property type="term" value="C:cytosol"/>
    <property type="evidence" value="ECO:0007669"/>
    <property type="project" value="TreeGrafter"/>
</dbReference>
<dbReference type="PANTHER" id="PTHR43340:SF1">
    <property type="entry name" value="HYPOXANTHINE PHOSPHORIBOSYLTRANSFERASE"/>
    <property type="match status" value="1"/>
</dbReference>
<dbReference type="EC" id="2.4.2.8" evidence="2"/>
<dbReference type="SUPFAM" id="SSF53271">
    <property type="entry name" value="PRTase-like"/>
    <property type="match status" value="1"/>
</dbReference>
<dbReference type="GO" id="GO:0006178">
    <property type="term" value="P:guanine salvage"/>
    <property type="evidence" value="ECO:0007669"/>
    <property type="project" value="TreeGrafter"/>
</dbReference>
<name>A0A3B0ZWF1_9ZZZZ</name>
<organism evidence="2">
    <name type="scientific">hydrothermal vent metagenome</name>
    <dbReference type="NCBI Taxonomy" id="652676"/>
    <lineage>
        <taxon>unclassified sequences</taxon>
        <taxon>metagenomes</taxon>
        <taxon>ecological metagenomes</taxon>
    </lineage>
</organism>
<dbReference type="GO" id="GO:0004422">
    <property type="term" value="F:hypoxanthine phosphoribosyltransferase activity"/>
    <property type="evidence" value="ECO:0007669"/>
    <property type="project" value="TreeGrafter"/>
</dbReference>
<dbReference type="GO" id="GO:0032263">
    <property type="term" value="P:GMP salvage"/>
    <property type="evidence" value="ECO:0007669"/>
    <property type="project" value="TreeGrafter"/>
</dbReference>